<dbReference type="InterPro" id="IPR000914">
    <property type="entry name" value="SBP_5_dom"/>
</dbReference>
<dbReference type="CDD" id="cd00995">
    <property type="entry name" value="PBP2_NikA_DppA_OppA_like"/>
    <property type="match status" value="1"/>
</dbReference>
<evidence type="ECO:0000256" key="2">
    <source>
        <dbReference type="ARBA" id="ARBA00022448"/>
    </source>
</evidence>
<feature type="signal peptide" evidence="4">
    <location>
        <begin position="1"/>
        <end position="29"/>
    </location>
</feature>
<name>A0ABU1UI41_9MICC</name>
<evidence type="ECO:0000256" key="3">
    <source>
        <dbReference type="ARBA" id="ARBA00022729"/>
    </source>
</evidence>
<feature type="domain" description="Solute-binding protein family 5" evidence="5">
    <location>
        <begin position="92"/>
        <end position="436"/>
    </location>
</feature>
<keyword evidence="3 4" id="KW-0732">Signal</keyword>
<gene>
    <name evidence="6" type="ORF">J2X01_004155</name>
</gene>
<dbReference type="InterPro" id="IPR030678">
    <property type="entry name" value="Peptide/Ni-bd"/>
</dbReference>
<evidence type="ECO:0000259" key="5">
    <source>
        <dbReference type="Pfam" id="PF00496"/>
    </source>
</evidence>
<keyword evidence="7" id="KW-1185">Reference proteome</keyword>
<keyword evidence="2" id="KW-0813">Transport</keyword>
<evidence type="ECO:0000256" key="1">
    <source>
        <dbReference type="ARBA" id="ARBA00005695"/>
    </source>
</evidence>
<dbReference type="PANTHER" id="PTHR30290:SF9">
    <property type="entry name" value="OLIGOPEPTIDE-BINDING PROTEIN APPA"/>
    <property type="match status" value="1"/>
</dbReference>
<dbReference type="SUPFAM" id="SSF53850">
    <property type="entry name" value="Periplasmic binding protein-like II"/>
    <property type="match status" value="1"/>
</dbReference>
<proteinExistence type="inferred from homology"/>
<evidence type="ECO:0000313" key="7">
    <source>
        <dbReference type="Proteomes" id="UP001252243"/>
    </source>
</evidence>
<reference evidence="6 7" key="1">
    <citation type="submission" date="2023-07" db="EMBL/GenBank/DDBJ databases">
        <title>Sorghum-associated microbial communities from plants grown in Nebraska, USA.</title>
        <authorList>
            <person name="Schachtman D."/>
        </authorList>
    </citation>
    <scope>NUCLEOTIDE SEQUENCE [LARGE SCALE GENOMIC DNA]</scope>
    <source>
        <strain evidence="6 7">BE167</strain>
    </source>
</reference>
<accession>A0ABU1UI41</accession>
<comment type="caution">
    <text evidence="6">The sequence shown here is derived from an EMBL/GenBank/DDBJ whole genome shotgun (WGS) entry which is preliminary data.</text>
</comment>
<dbReference type="InterPro" id="IPR039424">
    <property type="entry name" value="SBP_5"/>
</dbReference>
<evidence type="ECO:0000256" key="4">
    <source>
        <dbReference type="SAM" id="SignalP"/>
    </source>
</evidence>
<protein>
    <submittedName>
        <fullName evidence="6">Peptide/nickel transport system substrate-binding protein</fullName>
    </submittedName>
</protein>
<sequence>MTIFRRSPRRNLAALGSVLMLVLVSTACASGGSGSGSSSSTPIVGGTLRVITPTEPVTLNPIQSVISDARVWGSILDPLIDVDVAGTPQDSGLLTSWKQTSSTEWEFTVRGGVKFSNGEAFDAAAAAFSIKENKTDPKAKLATYMSVVSDVKAGDATKLHVTTTTPYIALPQLLSVVYALPPANYTEQGAAKFAKAPVGTGGFTLASYEPGQKITVKKNPDYWRGPGKLDGIVFSWAPDAASRLSLLQTGAADVAIDVPVEQKSALVNDPQLTLLSEPSTSEMAVFFETAKAPFNDEKLRKAASMAIDRDSIVKSLFHGDGAQAQPFLIGQLMSSEPKHSKPTSYDPAGAKTLLAGSRPTITFSYTVGRYPQDSKVGEAVSGMLEAVGFDVKRNPLDVTKFFELRPKGAFEMYMYQISPVFLQPDVYVHGFLTNNSITKHCVDPKIDALSAQALAAETVQESDKTYADIEDYVLNQKVCNVPLYDVVGLYGLSKKVDGFVAPRNLLPNWAVVSLKN</sequence>
<organism evidence="6 7">
    <name type="scientific">Arthrobacter ginsengisoli</name>
    <dbReference type="NCBI Taxonomy" id="1356565"/>
    <lineage>
        <taxon>Bacteria</taxon>
        <taxon>Bacillati</taxon>
        <taxon>Actinomycetota</taxon>
        <taxon>Actinomycetes</taxon>
        <taxon>Micrococcales</taxon>
        <taxon>Micrococcaceae</taxon>
        <taxon>Arthrobacter</taxon>
    </lineage>
</organism>
<comment type="similarity">
    <text evidence="1">Belongs to the bacterial solute-binding protein 5 family.</text>
</comment>
<dbReference type="Proteomes" id="UP001252243">
    <property type="component" value="Unassembled WGS sequence"/>
</dbReference>
<dbReference type="Gene3D" id="3.90.76.10">
    <property type="entry name" value="Dipeptide-binding Protein, Domain 1"/>
    <property type="match status" value="1"/>
</dbReference>
<dbReference type="RefSeq" id="WP_310061870.1">
    <property type="nucleotide sequence ID" value="NZ_JAVDVQ010000033.1"/>
</dbReference>
<dbReference type="Pfam" id="PF00496">
    <property type="entry name" value="SBP_bac_5"/>
    <property type="match status" value="1"/>
</dbReference>
<feature type="chain" id="PRO_5046943475" evidence="4">
    <location>
        <begin position="30"/>
        <end position="516"/>
    </location>
</feature>
<dbReference type="EMBL" id="JAVDVQ010000033">
    <property type="protein sequence ID" value="MDR7084838.1"/>
    <property type="molecule type" value="Genomic_DNA"/>
</dbReference>
<dbReference type="Gene3D" id="3.40.190.10">
    <property type="entry name" value="Periplasmic binding protein-like II"/>
    <property type="match status" value="1"/>
</dbReference>
<dbReference type="Gene3D" id="3.10.105.10">
    <property type="entry name" value="Dipeptide-binding Protein, Domain 3"/>
    <property type="match status" value="1"/>
</dbReference>
<dbReference type="PANTHER" id="PTHR30290">
    <property type="entry name" value="PERIPLASMIC BINDING COMPONENT OF ABC TRANSPORTER"/>
    <property type="match status" value="1"/>
</dbReference>
<dbReference type="PROSITE" id="PS51257">
    <property type="entry name" value="PROKAR_LIPOPROTEIN"/>
    <property type="match status" value="1"/>
</dbReference>
<dbReference type="PIRSF" id="PIRSF002741">
    <property type="entry name" value="MppA"/>
    <property type="match status" value="1"/>
</dbReference>
<evidence type="ECO:0000313" key="6">
    <source>
        <dbReference type="EMBL" id="MDR7084838.1"/>
    </source>
</evidence>